<dbReference type="STRING" id="420778.A0A1S8BK19"/>
<evidence type="ECO:0000313" key="9">
    <source>
        <dbReference type="Proteomes" id="UP000190776"/>
    </source>
</evidence>
<dbReference type="SUPFAM" id="SSF52540">
    <property type="entry name" value="P-loop containing nucleoside triphosphate hydrolases"/>
    <property type="match status" value="2"/>
</dbReference>
<dbReference type="NCBIfam" id="TIGR00174">
    <property type="entry name" value="miaA"/>
    <property type="match status" value="1"/>
</dbReference>
<dbReference type="InterPro" id="IPR030666">
    <property type="entry name" value="IPP_transferase_euk"/>
</dbReference>
<gene>
    <name evidence="8" type="ORF">BK809_0007865</name>
</gene>
<feature type="region of interest" description="Disordered" evidence="7">
    <location>
        <begin position="122"/>
        <end position="149"/>
    </location>
</feature>
<dbReference type="EC" id="2.5.1.75" evidence="5"/>
<evidence type="ECO:0000256" key="6">
    <source>
        <dbReference type="RuleBase" id="RU003785"/>
    </source>
</evidence>
<evidence type="ECO:0000256" key="5">
    <source>
        <dbReference type="RuleBase" id="RU003783"/>
    </source>
</evidence>
<accession>A0A1S8BK19</accession>
<evidence type="ECO:0000256" key="4">
    <source>
        <dbReference type="ARBA" id="ARBA00022840"/>
    </source>
</evidence>
<dbReference type="GO" id="GO:0006400">
    <property type="term" value="P:tRNA modification"/>
    <property type="evidence" value="ECO:0007669"/>
    <property type="project" value="TreeGrafter"/>
</dbReference>
<dbReference type="PANTHER" id="PTHR11088">
    <property type="entry name" value="TRNA DIMETHYLALLYLTRANSFERASE"/>
    <property type="match status" value="1"/>
</dbReference>
<reference evidence="8 9" key="1">
    <citation type="submission" date="2017-01" db="EMBL/GenBank/DDBJ databases">
        <title>Draft genome sequence of Diplodia seriata F98.1, a fungal species involved in grapevine trunk diseases.</title>
        <authorList>
            <person name="Robert-Siegwald G."/>
            <person name="Vallet J."/>
            <person name="Abou-Mansour E."/>
            <person name="Xu J."/>
            <person name="Rey P."/>
            <person name="Bertsch C."/>
            <person name="Rego C."/>
            <person name="Larignon P."/>
            <person name="Fontaine F."/>
            <person name="Lebrun M.-H."/>
        </authorList>
    </citation>
    <scope>NUCLEOTIDE SEQUENCE [LARGE SCALE GENOMIC DNA]</scope>
    <source>
        <strain evidence="8 9">F98.1</strain>
    </source>
</reference>
<feature type="compositionally biased region" description="Basic residues" evidence="7">
    <location>
        <begin position="447"/>
        <end position="457"/>
    </location>
</feature>
<sequence length="506" mass="56210">MAHCQPQKPVLAVIGATGTGKSQLAVELACRFNGEIINSDAMQLYEGLPVITNKITQEEMKGVPHHLLGTITHDEDTWTVTKFVQKALRVIDDIHSRGKLPIIAGGTHYYIQALLFKDSLTGSDAQQSEDQPKPPEDGYDNNSNEDHPILDEPTEVILAKLREVDPVMADRWHPNDRRKIQRSLQIWLKTGKTASQTYEEQRRQKPAATKTTTQRFPALLFWVHAAAPALRARLDARVEKMLANGLLAEADSLDRFLQQRAASGQPVDKTRGICVSIGYKEFEAYRRRLALLTSTTTNENDNNENDNNENDEELARLRAQAVEKVQAGTRRYAKSQLQWIRIKLMNALASAGATHRLYLLDGSDAARWGEAVEAPALGLAARFLAGEEEASMPEPRSLSDAAAEMLTPKREYDLSERRDMWARRVCETCGVVAVTEADWDKHITSRGHWNRAKKRRQREQAAAAAGGGGGAGRPEKHDIGSEPQTAPEGDVEATMAAFDELVGDRK</sequence>
<dbReference type="Gene3D" id="3.30.160.60">
    <property type="entry name" value="Classic Zinc Finger"/>
    <property type="match status" value="1"/>
</dbReference>
<comment type="similarity">
    <text evidence="1 6">Belongs to the IPP transferase family.</text>
</comment>
<dbReference type="InterPro" id="IPR027417">
    <property type="entry name" value="P-loop_NTPase"/>
</dbReference>
<dbReference type="InterPro" id="IPR018022">
    <property type="entry name" value="IPT"/>
</dbReference>
<name>A0A1S8BK19_9PEZI</name>
<organism evidence="8 9">
    <name type="scientific">Diplodia seriata</name>
    <dbReference type="NCBI Taxonomy" id="420778"/>
    <lineage>
        <taxon>Eukaryota</taxon>
        <taxon>Fungi</taxon>
        <taxon>Dikarya</taxon>
        <taxon>Ascomycota</taxon>
        <taxon>Pezizomycotina</taxon>
        <taxon>Dothideomycetes</taxon>
        <taxon>Dothideomycetes incertae sedis</taxon>
        <taxon>Botryosphaeriales</taxon>
        <taxon>Botryosphaeriaceae</taxon>
        <taxon>Diplodia</taxon>
    </lineage>
</organism>
<dbReference type="Gene3D" id="1.10.20.140">
    <property type="match status" value="1"/>
</dbReference>
<keyword evidence="3 6" id="KW-0547">Nucleotide-binding</keyword>
<feature type="region of interest" description="Disordered" evidence="7">
    <location>
        <begin position="447"/>
        <end position="506"/>
    </location>
</feature>
<comment type="catalytic activity">
    <reaction evidence="5">
        <text>adenosine(37) in tRNA + dimethylallyl diphosphate = N(6)-dimethylallyladenosine(37) in tRNA + diphosphate</text>
        <dbReference type="Rhea" id="RHEA:26482"/>
        <dbReference type="Rhea" id="RHEA-COMP:10162"/>
        <dbReference type="Rhea" id="RHEA-COMP:10375"/>
        <dbReference type="ChEBI" id="CHEBI:33019"/>
        <dbReference type="ChEBI" id="CHEBI:57623"/>
        <dbReference type="ChEBI" id="CHEBI:74411"/>
        <dbReference type="ChEBI" id="CHEBI:74415"/>
        <dbReference type="EC" id="2.5.1.75"/>
    </reaction>
</comment>
<dbReference type="Pfam" id="PF01715">
    <property type="entry name" value="IPPT"/>
    <property type="match status" value="1"/>
</dbReference>
<dbReference type="HAMAP" id="MF_00185">
    <property type="entry name" value="IPP_trans"/>
    <property type="match status" value="1"/>
</dbReference>
<evidence type="ECO:0000256" key="2">
    <source>
        <dbReference type="ARBA" id="ARBA00022679"/>
    </source>
</evidence>
<dbReference type="AlphaFoldDB" id="A0A1S8BK19"/>
<evidence type="ECO:0000256" key="7">
    <source>
        <dbReference type="SAM" id="MobiDB-lite"/>
    </source>
</evidence>
<keyword evidence="2 6" id="KW-0808">Transferase</keyword>
<dbReference type="GO" id="GO:0052381">
    <property type="term" value="F:tRNA dimethylallyltransferase activity"/>
    <property type="evidence" value="ECO:0007669"/>
    <property type="project" value="UniProtKB-EC"/>
</dbReference>
<dbReference type="InterPro" id="IPR039657">
    <property type="entry name" value="Dimethylallyltransferase"/>
</dbReference>
<dbReference type="GO" id="GO:0005739">
    <property type="term" value="C:mitochondrion"/>
    <property type="evidence" value="ECO:0007669"/>
    <property type="project" value="TreeGrafter"/>
</dbReference>
<protein>
    <recommendedName>
        <fullName evidence="5">tRNA dimethylallyltransferase</fullName>
        <ecNumber evidence="5">2.5.1.75</ecNumber>
    </recommendedName>
</protein>
<dbReference type="OrthoDB" id="775260at2759"/>
<comment type="caution">
    <text evidence="8">The sequence shown here is derived from an EMBL/GenBank/DDBJ whole genome shotgun (WGS) entry which is preliminary data.</text>
</comment>
<evidence type="ECO:0000256" key="1">
    <source>
        <dbReference type="ARBA" id="ARBA00005842"/>
    </source>
</evidence>
<dbReference type="Gene3D" id="3.40.50.300">
    <property type="entry name" value="P-loop containing nucleotide triphosphate hydrolases"/>
    <property type="match status" value="1"/>
</dbReference>
<dbReference type="EMBL" id="MSZU01000076">
    <property type="protein sequence ID" value="OMP87775.1"/>
    <property type="molecule type" value="Genomic_DNA"/>
</dbReference>
<dbReference type="PIRSF" id="PIRSF039110">
    <property type="entry name" value="IPP_transferase"/>
    <property type="match status" value="1"/>
</dbReference>
<dbReference type="GO" id="GO:0005524">
    <property type="term" value="F:ATP binding"/>
    <property type="evidence" value="ECO:0007669"/>
    <property type="project" value="UniProtKB-KW"/>
</dbReference>
<evidence type="ECO:0000256" key="3">
    <source>
        <dbReference type="ARBA" id="ARBA00022741"/>
    </source>
</evidence>
<keyword evidence="4 6" id="KW-0067">ATP-binding</keyword>
<dbReference type="PANTHER" id="PTHR11088:SF89">
    <property type="entry name" value="TRNA DIMETHYLALLYLTRANSFERASE"/>
    <property type="match status" value="1"/>
</dbReference>
<evidence type="ECO:0000313" key="8">
    <source>
        <dbReference type="EMBL" id="OMP87775.1"/>
    </source>
</evidence>
<proteinExistence type="inferred from homology"/>
<dbReference type="Proteomes" id="UP000190776">
    <property type="component" value="Unassembled WGS sequence"/>
</dbReference>
<keyword evidence="5" id="KW-0819">tRNA processing</keyword>